<keyword evidence="8" id="KW-0285">Flavoprotein</keyword>
<keyword evidence="15" id="KW-0961">Cell wall biogenesis/degradation</keyword>
<dbReference type="InterPro" id="IPR016169">
    <property type="entry name" value="FAD-bd_PCMH_sub2"/>
</dbReference>
<evidence type="ECO:0000256" key="15">
    <source>
        <dbReference type="ARBA" id="ARBA00023316"/>
    </source>
</evidence>
<keyword evidence="9" id="KW-0274">FAD</keyword>
<evidence type="ECO:0000256" key="14">
    <source>
        <dbReference type="ARBA" id="ARBA00023306"/>
    </source>
</evidence>
<keyword evidence="6" id="KW-0963">Cytoplasm</keyword>
<sequence length="310" mass="33377">MVPDQSLKERLSEGFNGDILTDVMLRDHTSLKIGGKADYIFIPSDPVSLRGLIEALAAEGIGYVLIGGGTNLLVTDDGVDDVVINMKAFQGLERVEKRGEDRGEEVRVFAQAGLPLQRLISFCREEGLSGLEGLVGIPGTVGGAVFGNAGSYGYEIMDVVQRVTVLKGGSLVVLDREDINPAYRSGGLSPDTVILGVHILLKRDDEGTLQEKMNEFLQMKKKTQPLGERSAGCVFKNPPAESAARLIDEAGYKGMRVGDIEISTLHANFFVNKGQGTAGDFLALMDTVIDGIGKRFGIVLEPEIRIIGKR</sequence>
<dbReference type="PANTHER" id="PTHR21071:SF4">
    <property type="entry name" value="UDP-N-ACETYLENOLPYRUVOYLGLUCOSAMINE REDUCTASE"/>
    <property type="match status" value="1"/>
</dbReference>
<comment type="pathway">
    <text evidence="4">Cell wall biogenesis; peptidoglycan biosynthesis.</text>
</comment>
<keyword evidence="12" id="KW-0573">Peptidoglycan synthesis</keyword>
<organism evidence="18">
    <name type="scientific">hydrothermal vent metagenome</name>
    <dbReference type="NCBI Taxonomy" id="652676"/>
    <lineage>
        <taxon>unclassified sequences</taxon>
        <taxon>metagenomes</taxon>
        <taxon>ecological metagenomes</taxon>
    </lineage>
</organism>
<dbReference type="NCBIfam" id="NF010480">
    <property type="entry name" value="PRK13905.1"/>
    <property type="match status" value="1"/>
</dbReference>
<dbReference type="GO" id="GO:0071555">
    <property type="term" value="P:cell wall organization"/>
    <property type="evidence" value="ECO:0007669"/>
    <property type="project" value="UniProtKB-KW"/>
</dbReference>
<keyword evidence="10" id="KW-0521">NADP</keyword>
<dbReference type="GO" id="GO:0008762">
    <property type="term" value="F:UDP-N-acetylmuramate dehydrogenase activity"/>
    <property type="evidence" value="ECO:0007669"/>
    <property type="project" value="UniProtKB-EC"/>
</dbReference>
<dbReference type="PANTHER" id="PTHR21071">
    <property type="entry name" value="UDP-N-ACETYLENOLPYRUVOYLGLUCOSAMINE REDUCTASE"/>
    <property type="match status" value="1"/>
</dbReference>
<protein>
    <recommendedName>
        <fullName evidence="5">UDP-N-acetylmuramate dehydrogenase</fullName>
        <ecNumber evidence="5">1.3.1.98</ecNumber>
    </recommendedName>
</protein>
<dbReference type="SUPFAM" id="SSF56194">
    <property type="entry name" value="Uridine diphospho-N-Acetylenolpyruvylglucosamine reductase, MurB, C-terminal domain"/>
    <property type="match status" value="1"/>
</dbReference>
<dbReference type="GO" id="GO:0051301">
    <property type="term" value="P:cell division"/>
    <property type="evidence" value="ECO:0007669"/>
    <property type="project" value="UniProtKB-KW"/>
</dbReference>
<dbReference type="InterPro" id="IPR003170">
    <property type="entry name" value="MurB"/>
</dbReference>
<dbReference type="GO" id="GO:0071949">
    <property type="term" value="F:FAD binding"/>
    <property type="evidence" value="ECO:0007669"/>
    <property type="project" value="InterPro"/>
</dbReference>
<accession>A0A3B1DAI7</accession>
<evidence type="ECO:0000256" key="3">
    <source>
        <dbReference type="ARBA" id="ARBA00004496"/>
    </source>
</evidence>
<evidence type="ECO:0000256" key="16">
    <source>
        <dbReference type="ARBA" id="ARBA00048914"/>
    </source>
</evidence>
<feature type="domain" description="FAD-binding PCMH-type" evidence="17">
    <location>
        <begin position="33"/>
        <end position="204"/>
    </location>
</feature>
<keyword evidence="11" id="KW-0133">Cell shape</keyword>
<evidence type="ECO:0000256" key="2">
    <source>
        <dbReference type="ARBA" id="ARBA00003921"/>
    </source>
</evidence>
<evidence type="ECO:0000256" key="4">
    <source>
        <dbReference type="ARBA" id="ARBA00004752"/>
    </source>
</evidence>
<evidence type="ECO:0000256" key="12">
    <source>
        <dbReference type="ARBA" id="ARBA00022984"/>
    </source>
</evidence>
<dbReference type="AlphaFoldDB" id="A0A3B1DAI7"/>
<dbReference type="GO" id="GO:0005829">
    <property type="term" value="C:cytosol"/>
    <property type="evidence" value="ECO:0007669"/>
    <property type="project" value="TreeGrafter"/>
</dbReference>
<evidence type="ECO:0000256" key="1">
    <source>
        <dbReference type="ARBA" id="ARBA00001974"/>
    </source>
</evidence>
<dbReference type="Gene3D" id="3.30.465.10">
    <property type="match status" value="1"/>
</dbReference>
<evidence type="ECO:0000313" key="18">
    <source>
        <dbReference type="EMBL" id="VAX32968.1"/>
    </source>
</evidence>
<dbReference type="HAMAP" id="MF_00037">
    <property type="entry name" value="MurB"/>
    <property type="match status" value="1"/>
</dbReference>
<comment type="cofactor">
    <cofactor evidence="1">
        <name>FAD</name>
        <dbReference type="ChEBI" id="CHEBI:57692"/>
    </cofactor>
</comment>
<dbReference type="EC" id="1.3.1.98" evidence="5"/>
<dbReference type="InterPro" id="IPR011601">
    <property type="entry name" value="MurB_C"/>
</dbReference>
<dbReference type="InterPro" id="IPR006094">
    <property type="entry name" value="Oxid_FAD_bind_N"/>
</dbReference>
<name>A0A3B1DAI7_9ZZZZ</name>
<evidence type="ECO:0000256" key="13">
    <source>
        <dbReference type="ARBA" id="ARBA00023002"/>
    </source>
</evidence>
<dbReference type="Gene3D" id="3.90.78.10">
    <property type="entry name" value="UDP-N-acetylenolpyruvoylglucosamine reductase, C-terminal domain"/>
    <property type="match status" value="1"/>
</dbReference>
<gene>
    <name evidence="18" type="ORF">MNBD_NITROSPIRAE03-1182</name>
</gene>
<dbReference type="NCBIfam" id="TIGR00179">
    <property type="entry name" value="murB"/>
    <property type="match status" value="1"/>
</dbReference>
<dbReference type="SUPFAM" id="SSF56176">
    <property type="entry name" value="FAD-binding/transporter-associated domain-like"/>
    <property type="match status" value="1"/>
</dbReference>
<dbReference type="GO" id="GO:0009252">
    <property type="term" value="P:peptidoglycan biosynthetic process"/>
    <property type="evidence" value="ECO:0007669"/>
    <property type="project" value="UniProtKB-UniPathway"/>
</dbReference>
<evidence type="ECO:0000256" key="10">
    <source>
        <dbReference type="ARBA" id="ARBA00022857"/>
    </source>
</evidence>
<dbReference type="GO" id="GO:0008360">
    <property type="term" value="P:regulation of cell shape"/>
    <property type="evidence" value="ECO:0007669"/>
    <property type="project" value="UniProtKB-KW"/>
</dbReference>
<dbReference type="UniPathway" id="UPA00219"/>
<dbReference type="EMBL" id="UOGI01000157">
    <property type="protein sequence ID" value="VAX32968.1"/>
    <property type="molecule type" value="Genomic_DNA"/>
</dbReference>
<keyword evidence="13 18" id="KW-0560">Oxidoreductase</keyword>
<dbReference type="InterPro" id="IPR016167">
    <property type="entry name" value="FAD-bd_PCMH_sub1"/>
</dbReference>
<dbReference type="Gene3D" id="3.30.43.10">
    <property type="entry name" value="Uridine Diphospho-n-acetylenolpyruvylglucosamine Reductase, domain 2"/>
    <property type="match status" value="1"/>
</dbReference>
<keyword evidence="7" id="KW-0132">Cell division</keyword>
<dbReference type="Pfam" id="PF02873">
    <property type="entry name" value="MurB_C"/>
    <property type="match status" value="1"/>
</dbReference>
<evidence type="ECO:0000259" key="17">
    <source>
        <dbReference type="PROSITE" id="PS51387"/>
    </source>
</evidence>
<dbReference type="InterPro" id="IPR036635">
    <property type="entry name" value="MurB_C_sf"/>
</dbReference>
<evidence type="ECO:0000256" key="6">
    <source>
        <dbReference type="ARBA" id="ARBA00022490"/>
    </source>
</evidence>
<evidence type="ECO:0000256" key="7">
    <source>
        <dbReference type="ARBA" id="ARBA00022618"/>
    </source>
</evidence>
<comment type="catalytic activity">
    <reaction evidence="16">
        <text>UDP-N-acetyl-alpha-D-muramate + NADP(+) = UDP-N-acetyl-3-O-(1-carboxyvinyl)-alpha-D-glucosamine + NADPH + H(+)</text>
        <dbReference type="Rhea" id="RHEA:12248"/>
        <dbReference type="ChEBI" id="CHEBI:15378"/>
        <dbReference type="ChEBI" id="CHEBI:57783"/>
        <dbReference type="ChEBI" id="CHEBI:58349"/>
        <dbReference type="ChEBI" id="CHEBI:68483"/>
        <dbReference type="ChEBI" id="CHEBI:70757"/>
        <dbReference type="EC" id="1.3.1.98"/>
    </reaction>
</comment>
<dbReference type="Pfam" id="PF01565">
    <property type="entry name" value="FAD_binding_4"/>
    <property type="match status" value="1"/>
</dbReference>
<evidence type="ECO:0000256" key="5">
    <source>
        <dbReference type="ARBA" id="ARBA00012518"/>
    </source>
</evidence>
<reference evidence="18" key="1">
    <citation type="submission" date="2018-06" db="EMBL/GenBank/DDBJ databases">
        <authorList>
            <person name="Zhirakovskaya E."/>
        </authorList>
    </citation>
    <scope>NUCLEOTIDE SEQUENCE</scope>
</reference>
<dbReference type="InterPro" id="IPR016166">
    <property type="entry name" value="FAD-bd_PCMH"/>
</dbReference>
<dbReference type="InterPro" id="IPR036318">
    <property type="entry name" value="FAD-bd_PCMH-like_sf"/>
</dbReference>
<keyword evidence="14" id="KW-0131">Cell cycle</keyword>
<evidence type="ECO:0000256" key="8">
    <source>
        <dbReference type="ARBA" id="ARBA00022630"/>
    </source>
</evidence>
<dbReference type="PROSITE" id="PS51387">
    <property type="entry name" value="FAD_PCMH"/>
    <property type="match status" value="1"/>
</dbReference>
<comment type="function">
    <text evidence="2">Cell wall formation.</text>
</comment>
<evidence type="ECO:0000256" key="9">
    <source>
        <dbReference type="ARBA" id="ARBA00022827"/>
    </source>
</evidence>
<comment type="subcellular location">
    <subcellularLocation>
        <location evidence="3">Cytoplasm</location>
    </subcellularLocation>
</comment>
<proteinExistence type="inferred from homology"/>
<evidence type="ECO:0000256" key="11">
    <source>
        <dbReference type="ARBA" id="ARBA00022960"/>
    </source>
</evidence>